<protein>
    <submittedName>
        <fullName evidence="1">Uncharacterized protein</fullName>
    </submittedName>
</protein>
<keyword evidence="2" id="KW-1185">Reference proteome</keyword>
<comment type="caution">
    <text evidence="1">The sequence shown here is derived from an EMBL/GenBank/DDBJ whole genome shotgun (WGS) entry which is preliminary data.</text>
</comment>
<evidence type="ECO:0000313" key="2">
    <source>
        <dbReference type="Proteomes" id="UP000765509"/>
    </source>
</evidence>
<dbReference type="Proteomes" id="UP000765509">
    <property type="component" value="Unassembled WGS sequence"/>
</dbReference>
<name>A0A9Q3EYZ1_9BASI</name>
<sequence length="94" mass="10739">MQDIDLSPQLRDLIRTSESDGLVVLITMRGFKSTEDSNVSLKVRNSIYTLVFNKSLSCYLSSKEYFYIIYLCCIKALIVLNARYDKAVSESLNN</sequence>
<dbReference type="EMBL" id="AVOT02032801">
    <property type="protein sequence ID" value="MBW0526622.1"/>
    <property type="molecule type" value="Genomic_DNA"/>
</dbReference>
<organism evidence="1 2">
    <name type="scientific">Austropuccinia psidii MF-1</name>
    <dbReference type="NCBI Taxonomy" id="1389203"/>
    <lineage>
        <taxon>Eukaryota</taxon>
        <taxon>Fungi</taxon>
        <taxon>Dikarya</taxon>
        <taxon>Basidiomycota</taxon>
        <taxon>Pucciniomycotina</taxon>
        <taxon>Pucciniomycetes</taxon>
        <taxon>Pucciniales</taxon>
        <taxon>Sphaerophragmiaceae</taxon>
        <taxon>Austropuccinia</taxon>
    </lineage>
</organism>
<evidence type="ECO:0000313" key="1">
    <source>
        <dbReference type="EMBL" id="MBW0526622.1"/>
    </source>
</evidence>
<gene>
    <name evidence="1" type="ORF">O181_066337</name>
</gene>
<accession>A0A9Q3EYZ1</accession>
<proteinExistence type="predicted"/>
<dbReference type="AlphaFoldDB" id="A0A9Q3EYZ1"/>
<reference evidence="1" key="1">
    <citation type="submission" date="2021-03" db="EMBL/GenBank/DDBJ databases">
        <title>Draft genome sequence of rust myrtle Austropuccinia psidii MF-1, a brazilian biotype.</title>
        <authorList>
            <person name="Quecine M.C."/>
            <person name="Pachon D.M.R."/>
            <person name="Bonatelli M.L."/>
            <person name="Correr F.H."/>
            <person name="Franceschini L.M."/>
            <person name="Leite T.F."/>
            <person name="Margarido G.R.A."/>
            <person name="Almeida C.A."/>
            <person name="Ferrarezi J.A."/>
            <person name="Labate C.A."/>
        </authorList>
    </citation>
    <scope>NUCLEOTIDE SEQUENCE</scope>
    <source>
        <strain evidence="1">MF-1</strain>
    </source>
</reference>